<feature type="region of interest" description="Disordered" evidence="1">
    <location>
        <begin position="1"/>
        <end position="59"/>
    </location>
</feature>
<keyword evidence="3" id="KW-1185">Reference proteome</keyword>
<dbReference type="Proteomes" id="UP001497382">
    <property type="component" value="Unassembled WGS sequence"/>
</dbReference>
<name>A0AAV1ZDX5_9ARAC</name>
<proteinExistence type="predicted"/>
<sequence length="86" mass="9562">MSSADKQSDVSVQRKDDCVPDKEKGQNDAKSDTSPQKRSASELSSTEEVKQKMQKTDHKSMCWTSCMSLAMTQHSRMSLANDISCT</sequence>
<reference evidence="2 3" key="1">
    <citation type="submission" date="2024-04" db="EMBL/GenBank/DDBJ databases">
        <authorList>
            <person name="Rising A."/>
            <person name="Reimegard J."/>
            <person name="Sonavane S."/>
            <person name="Akerstrom W."/>
            <person name="Nylinder S."/>
            <person name="Hedman E."/>
            <person name="Kallberg Y."/>
        </authorList>
    </citation>
    <scope>NUCLEOTIDE SEQUENCE [LARGE SCALE GENOMIC DNA]</scope>
</reference>
<dbReference type="AlphaFoldDB" id="A0AAV1ZDX5"/>
<evidence type="ECO:0000313" key="2">
    <source>
        <dbReference type="EMBL" id="CAL1269713.1"/>
    </source>
</evidence>
<feature type="compositionally biased region" description="Basic and acidic residues" evidence="1">
    <location>
        <begin position="47"/>
        <end position="59"/>
    </location>
</feature>
<comment type="caution">
    <text evidence="2">The sequence shown here is derived from an EMBL/GenBank/DDBJ whole genome shotgun (WGS) entry which is preliminary data.</text>
</comment>
<protein>
    <submittedName>
        <fullName evidence="2">Uncharacterized protein</fullName>
    </submittedName>
</protein>
<evidence type="ECO:0000313" key="3">
    <source>
        <dbReference type="Proteomes" id="UP001497382"/>
    </source>
</evidence>
<accession>A0AAV1ZDX5</accession>
<feature type="compositionally biased region" description="Basic and acidic residues" evidence="1">
    <location>
        <begin position="1"/>
        <end position="31"/>
    </location>
</feature>
<feature type="compositionally biased region" description="Polar residues" evidence="1">
    <location>
        <begin position="32"/>
        <end position="46"/>
    </location>
</feature>
<gene>
    <name evidence="2" type="ORF">LARSCL_LOCUS4892</name>
</gene>
<dbReference type="EMBL" id="CAXIEN010000043">
    <property type="protein sequence ID" value="CAL1269713.1"/>
    <property type="molecule type" value="Genomic_DNA"/>
</dbReference>
<evidence type="ECO:0000256" key="1">
    <source>
        <dbReference type="SAM" id="MobiDB-lite"/>
    </source>
</evidence>
<organism evidence="2 3">
    <name type="scientific">Larinioides sclopetarius</name>
    <dbReference type="NCBI Taxonomy" id="280406"/>
    <lineage>
        <taxon>Eukaryota</taxon>
        <taxon>Metazoa</taxon>
        <taxon>Ecdysozoa</taxon>
        <taxon>Arthropoda</taxon>
        <taxon>Chelicerata</taxon>
        <taxon>Arachnida</taxon>
        <taxon>Araneae</taxon>
        <taxon>Araneomorphae</taxon>
        <taxon>Entelegynae</taxon>
        <taxon>Araneoidea</taxon>
        <taxon>Araneidae</taxon>
        <taxon>Larinioides</taxon>
    </lineage>
</organism>